<feature type="compositionally biased region" description="Low complexity" evidence="5">
    <location>
        <begin position="1829"/>
        <end position="1852"/>
    </location>
</feature>
<evidence type="ECO:0000256" key="4">
    <source>
        <dbReference type="SAM" id="Coils"/>
    </source>
</evidence>
<name>A0A3N0XXK3_ANAGA</name>
<feature type="compositionally biased region" description="Basic and acidic residues" evidence="5">
    <location>
        <begin position="1709"/>
        <end position="1734"/>
    </location>
</feature>
<feature type="compositionally biased region" description="Low complexity" evidence="5">
    <location>
        <begin position="1764"/>
        <end position="1773"/>
    </location>
</feature>
<evidence type="ECO:0000313" key="9">
    <source>
        <dbReference type="Proteomes" id="UP000281406"/>
    </source>
</evidence>
<feature type="compositionally biased region" description="Polar residues" evidence="5">
    <location>
        <begin position="1306"/>
        <end position="1315"/>
    </location>
</feature>
<organism evidence="8 9">
    <name type="scientific">Anabarilius grahami</name>
    <name type="common">Kanglang fish</name>
    <name type="synonym">Barilius grahami</name>
    <dbReference type="NCBI Taxonomy" id="495550"/>
    <lineage>
        <taxon>Eukaryota</taxon>
        <taxon>Metazoa</taxon>
        <taxon>Chordata</taxon>
        <taxon>Craniata</taxon>
        <taxon>Vertebrata</taxon>
        <taxon>Euteleostomi</taxon>
        <taxon>Actinopterygii</taxon>
        <taxon>Neopterygii</taxon>
        <taxon>Teleostei</taxon>
        <taxon>Ostariophysi</taxon>
        <taxon>Cypriniformes</taxon>
        <taxon>Xenocyprididae</taxon>
        <taxon>Xenocypridinae</taxon>
        <taxon>Xenocypridinae incertae sedis</taxon>
        <taxon>Anabarilius</taxon>
    </lineage>
</organism>
<feature type="region of interest" description="Disordered" evidence="5">
    <location>
        <begin position="1700"/>
        <end position="1773"/>
    </location>
</feature>
<feature type="compositionally biased region" description="Polar residues" evidence="5">
    <location>
        <begin position="1480"/>
        <end position="1494"/>
    </location>
</feature>
<feature type="compositionally biased region" description="Polar residues" evidence="5">
    <location>
        <begin position="9"/>
        <end position="28"/>
    </location>
</feature>
<comment type="subcellular location">
    <subcellularLocation>
        <location evidence="1">Cytoplasm</location>
        <location evidence="1">Cytoskeleton</location>
        <location evidence="1">Microtubule organizing center</location>
        <location evidence="1">Centrosome</location>
    </subcellularLocation>
</comment>
<dbReference type="InterPro" id="IPR032777">
    <property type="entry name" value="DUF4515"/>
</dbReference>
<feature type="region of interest" description="Disordered" evidence="5">
    <location>
        <begin position="1925"/>
        <end position="1970"/>
    </location>
</feature>
<dbReference type="InterPro" id="IPR029299">
    <property type="entry name" value="ALMS_motif"/>
</dbReference>
<feature type="region of interest" description="Disordered" evidence="5">
    <location>
        <begin position="744"/>
        <end position="816"/>
    </location>
</feature>
<keyword evidence="4" id="KW-0175">Coiled coil</keyword>
<feature type="region of interest" description="Disordered" evidence="5">
    <location>
        <begin position="2143"/>
        <end position="2171"/>
    </location>
</feature>
<keyword evidence="3" id="KW-0206">Cytoskeleton</keyword>
<evidence type="ECO:0000259" key="6">
    <source>
        <dbReference type="Pfam" id="PF14988"/>
    </source>
</evidence>
<reference evidence="8 9" key="1">
    <citation type="submission" date="2018-10" db="EMBL/GenBank/DDBJ databases">
        <title>Genome assembly for a Yunnan-Guizhou Plateau 3E fish, Anabarilius grahami (Regan), and its evolutionary and genetic applications.</title>
        <authorList>
            <person name="Jiang W."/>
        </authorList>
    </citation>
    <scope>NUCLEOTIDE SEQUENCE [LARGE SCALE GENOMIC DNA]</scope>
    <source>
        <strain evidence="8">AG-KIZ</strain>
        <tissue evidence="8">Muscle</tissue>
    </source>
</reference>
<dbReference type="EMBL" id="RJVU01057857">
    <property type="protein sequence ID" value="ROK15812.1"/>
    <property type="molecule type" value="Genomic_DNA"/>
</dbReference>
<feature type="compositionally biased region" description="Low complexity" evidence="5">
    <location>
        <begin position="899"/>
        <end position="911"/>
    </location>
</feature>
<feature type="region of interest" description="Disordered" evidence="5">
    <location>
        <begin position="899"/>
        <end position="918"/>
    </location>
</feature>
<feature type="compositionally biased region" description="Low complexity" evidence="5">
    <location>
        <begin position="571"/>
        <end position="590"/>
    </location>
</feature>
<feature type="region of interest" description="Disordered" evidence="5">
    <location>
        <begin position="1995"/>
        <end position="2023"/>
    </location>
</feature>
<feature type="compositionally biased region" description="Basic and acidic residues" evidence="5">
    <location>
        <begin position="1279"/>
        <end position="1305"/>
    </location>
</feature>
<dbReference type="Pfam" id="PF14988">
    <property type="entry name" value="DUF4515"/>
    <property type="match status" value="1"/>
</dbReference>
<keyword evidence="2" id="KW-0963">Cytoplasm</keyword>
<dbReference type="GO" id="GO:0005829">
    <property type="term" value="C:cytosol"/>
    <property type="evidence" value="ECO:0007669"/>
    <property type="project" value="TreeGrafter"/>
</dbReference>
<dbReference type="GO" id="GO:0005814">
    <property type="term" value="C:centriole"/>
    <property type="evidence" value="ECO:0007669"/>
    <property type="project" value="TreeGrafter"/>
</dbReference>
<feature type="compositionally biased region" description="Low complexity" evidence="5">
    <location>
        <begin position="829"/>
        <end position="842"/>
    </location>
</feature>
<dbReference type="PANTHER" id="PTHR21553">
    <property type="entry name" value="ALMS1-RELATED"/>
    <property type="match status" value="1"/>
</dbReference>
<evidence type="ECO:0000256" key="5">
    <source>
        <dbReference type="SAM" id="MobiDB-lite"/>
    </source>
</evidence>
<proteinExistence type="predicted"/>
<feature type="region of interest" description="Disordered" evidence="5">
    <location>
        <begin position="829"/>
        <end position="879"/>
    </location>
</feature>
<feature type="compositionally biased region" description="Polar residues" evidence="5">
    <location>
        <begin position="591"/>
        <end position="604"/>
    </location>
</feature>
<feature type="compositionally biased region" description="Basic and acidic residues" evidence="5">
    <location>
        <begin position="1995"/>
        <end position="2022"/>
    </location>
</feature>
<sequence length="2629" mass="291127">MDLEEDAANVNNTPAEAPCQQQGQNVQGSEAGRPYTDPDNPGRPFSNTQDLSVEPLIDRSETLQLEFQDSQMSPALTLLPCLDKSHLLSESTFFQQTDAEFVPLRGFPDLSVVSERCPRISHVTDASHLQHTIYEQATLSQHPLDVPAALSEGEKSCCSLSQHSLSPGDHCKGSVSYGAADQINRHMEGEEQTAAQQLSEGMSAQEPTLEEDVIVAVSSSSAVPSVSNTQKTDKIQLDHSLNLQTGREQPQGGSLSLSSSFQKSASLVVGPDVSNITFRESQMHGHFHDQLLSAGQRGSISAPASKNHSGNKSGLCVTPAGEGLMHVPGLQRALWSSGHLTATDGSFLSSQPVSQSTPAVPLMRPPLALTKLSLIHSKQEAVSAQNSLSKTGLIPSLDLSGQHSSPIYSETTATAFGGTSETAQLVSHAHPVSNEQVPPPVSNSPASDKLHSDTQPSGTEMKDQVPCLALGRVQSLPCLSYLQKVDAWKANQSSSRSFYDLQGCDGVSPKKKSQDAVSETLKHMLSRDMRQAFCANTSSQVTRPLSSSHSGSGSPRRVDVVGAGACRGQASESPVNRSHSHSSLSSVVTSIQRDTGTHSQQVPAAQSDVIIPATRSMERQSSLLSGGRGEGGNSSAPHMDKSSIKMSPLLSLGRFSDVSSSLNMSSTLSGSQGSYHGEQSMRVSVGAASSVVSLEVDNYAPYWTSRPASPPHTKELNIEDRIPLYLLNLGIDQSPSTILNPFTQRGPIREPEFSPTDLCTIKGSIGTPTKSTQPSEVDSLQKETFSSSSQLSADSSASVTHRQSAHEQIQSTSDRSVKMIFTEADTQPLHSTLHPSSSLQQSDAPQSEESFGLPDQLSPESEPPPGPREVIKEDDDSFVGSGTLHEIRRLLGRAESLVSGRSSLSSSPGSHRLSESDTSLVSLGRNTRGYHDDTSLSAGGNLSLLLTRSSSDSALKGSLSSSQWPQQTDRTTIEPAALSLNREESLKSRDLCVTPRRAEPEGCSAADPDKAKPPIATSVMQINVPSIPGNLQQNQGKTEDAAIDSSENSLSHVSAEVESLSDSSSESSLAARVAKLLQNESPVSMVTSRPSTADPEDSRAREWILMKVSGRRCESLELNAEDRERIEDIKRELLLNTKNTKWSSDSEGSSQSSVGPGSQLAKGFVGLRNMENHISDQLQKATPKPLDTVPIYTTLQQDPGAKVHQIALRERLSPQPFTSITIATNRRTPSPQSLPNNPITGTAELDNVLPEHETLEREIHHRVGTQLRHQPLIIPNVSDSEKETEREGQHREEKEREEMTDDNKENAVTNDSKSVQRMPQMDYPVTASNQILSSATSLSTFGYKSHLSHMHVTLSPKPKHLSSPVKYHSSRPSSQNTSKDVPLQRHSRMVSSMTDEHLQSIHRISRSNHASSYAPREPVQGQNAGTVSVHLQARYPQTFVPSQRLAGTSRTLSVQAATVPALLPYKPHGSSELFYIQQTDPELSPGRSDTTVESSHPDSDDALPPHFNVDVLGSRELEDNIITPKHKEGIYSKRANMKRVSVSSVSGNGLPESVVTFADQNDRTAPEVSYVPEKNIETVSINEQYKDEEENFVPLHMEADYSTDDVHLHSNSLQEPKLPLEPLHLPSQSIRKSYRGSKKRTDRTPHDVNMEINSSLDQLWRRFSEKWSMDETRLTNEGEMSLLDRLERLSRLIHSTTPTDQTILQLDGRNGDYDRKSDREDGTTEGGEQRERVQLEAAPQQAWPEHEESQERVHRCPAERDESASVSMETSSSLSTVDTERLLRAFGPHRVSSKGLKSSDSLLRLYNTINMQKTDRRKPSTKHVAVSVGTNDVSTDDSTVSADSLSSSSTFSHHSQRGVSHSLNSKRSKVRQLSKGVQAGDLEIVINATRRHTRDVGTIFPSPGAFKNVHSPNTFGRGIQSGVPIPTASTAKPTQSLTTLKRDNKSVRTHYPNADELKCDGRKENQPQSESIPYLSQAWFEPYSKIRPWRELTREPLRERQNQQEHERPTESRTDTETDVSDKPSALVRLSLQEALALHRPEFVSRSRERMKRLGLLVEERRLQAVFSREREELFNCPGPSRPLRPAPVPRKRVVPRREMVQRSKEKYAQLPEVQKRKEEERRQAEYRSYRLNAQLFNKKVTNRALGKRAPWQKGKKDGKQESKRDKESDIEKAKANMALWEARCDMTESSRAEYSEAARRLSKANQQLTDLQHNTEKNTIEIIAVLRKKDLQNEERATEYMLQINELEEKFKKRCSEFSMIQEELKIINDFRRKKPQMEQELKNMKEMMENADLEHKKTLARMEQKFFNNKVHLEKEAEQKIAVLAEKAHNEAIIQLDDASRSMFKENVRLNKALGYHIKEVEDLRKRNAALAEENDILNLHKEMSQDTSNDTISKLTAQRTTVSELRAKVLTLEQTLASMVAEFERKAANIKQRAAVRTQASGVELDKLQKLLSVRDRELSRLKRVARSVVEQCSDTEILFHEALNHVKQEMLMHRQEEEVNRSRRMDEFLSGKRDHVHTISKTPHSTNSISVGMEEAEKGNLKKAKIHISEMTWEQKERVLRLLFAKMNGLKSKKAIHAPALADSEWNQCSSNPGNEEEESHATFLTQAAVSSISSSDNSSALPDL</sequence>
<feature type="domain" description="DUF4515" evidence="6">
    <location>
        <begin position="2233"/>
        <end position="2381"/>
    </location>
</feature>
<dbReference type="GO" id="GO:0046599">
    <property type="term" value="P:regulation of centriole replication"/>
    <property type="evidence" value="ECO:0007669"/>
    <property type="project" value="TreeGrafter"/>
</dbReference>
<dbReference type="GO" id="GO:0008017">
    <property type="term" value="F:microtubule binding"/>
    <property type="evidence" value="ECO:0007669"/>
    <property type="project" value="TreeGrafter"/>
</dbReference>
<feature type="compositionally biased region" description="Polar residues" evidence="5">
    <location>
        <begin position="1927"/>
        <end position="1939"/>
    </location>
</feature>
<dbReference type="PANTHER" id="PTHR21553:SF36">
    <property type="entry name" value="ALMS1 CENTROSOME AND BASAL BODY-ASSOCIATED PROTEIN-RELATED"/>
    <property type="match status" value="1"/>
</dbReference>
<feature type="region of interest" description="Disordered" evidence="5">
    <location>
        <begin position="1829"/>
        <end position="1874"/>
    </location>
</feature>
<dbReference type="Proteomes" id="UP000281406">
    <property type="component" value="Unassembled WGS sequence"/>
</dbReference>
<protein>
    <submittedName>
        <fullName evidence="8">Basal body-orientation factor 1</fullName>
    </submittedName>
</protein>
<feature type="region of interest" description="Disordered" evidence="5">
    <location>
        <begin position="537"/>
        <end position="642"/>
    </location>
</feature>
<feature type="coiled-coil region" evidence="4">
    <location>
        <begin position="2363"/>
        <end position="2425"/>
    </location>
</feature>
<feature type="region of interest" description="Disordered" evidence="5">
    <location>
        <begin position="426"/>
        <end position="460"/>
    </location>
</feature>
<feature type="compositionally biased region" description="Polar residues" evidence="5">
    <location>
        <begin position="1370"/>
        <end position="1379"/>
    </location>
</feature>
<feature type="compositionally biased region" description="Polar residues" evidence="5">
    <location>
        <begin position="799"/>
        <end position="814"/>
    </location>
</feature>
<feature type="compositionally biased region" description="Low complexity" evidence="5">
    <location>
        <begin position="1143"/>
        <end position="1158"/>
    </location>
</feature>
<feature type="region of interest" description="Disordered" evidence="5">
    <location>
        <begin position="1355"/>
        <end position="1384"/>
    </location>
</feature>
<dbReference type="GO" id="GO:0005813">
    <property type="term" value="C:centrosome"/>
    <property type="evidence" value="ECO:0007669"/>
    <property type="project" value="UniProtKB-SubCell"/>
</dbReference>
<dbReference type="OrthoDB" id="6163239at2759"/>
<evidence type="ECO:0000256" key="2">
    <source>
        <dbReference type="ARBA" id="ARBA00022490"/>
    </source>
</evidence>
<evidence type="ECO:0000256" key="1">
    <source>
        <dbReference type="ARBA" id="ARBA00004300"/>
    </source>
</evidence>
<accession>A0A3N0XXK3</accession>
<gene>
    <name evidence="8" type="ORF">DPX16_10116</name>
</gene>
<feature type="coiled-coil region" evidence="4">
    <location>
        <begin position="2269"/>
        <end position="2303"/>
    </location>
</feature>
<feature type="domain" description="ALMS motif" evidence="7">
    <location>
        <begin position="2027"/>
        <end position="2148"/>
    </location>
</feature>
<feature type="compositionally biased region" description="Polar residues" evidence="5">
    <location>
        <begin position="766"/>
        <end position="785"/>
    </location>
</feature>
<comment type="caution">
    <text evidence="8">The sequence shown here is derived from an EMBL/GenBank/DDBJ whole genome shotgun (WGS) entry which is preliminary data.</text>
</comment>
<feature type="compositionally biased region" description="Basic and acidic residues" evidence="5">
    <location>
        <begin position="1953"/>
        <end position="1965"/>
    </location>
</feature>
<feature type="region of interest" description="Disordered" evidence="5">
    <location>
        <begin position="1480"/>
        <end position="1504"/>
    </location>
</feature>
<feature type="compositionally biased region" description="Low complexity" evidence="5">
    <location>
        <begin position="786"/>
        <end position="798"/>
    </location>
</feature>
<evidence type="ECO:0000256" key="3">
    <source>
        <dbReference type="ARBA" id="ARBA00023212"/>
    </source>
</evidence>
<keyword evidence="9" id="KW-1185">Reference proteome</keyword>
<feature type="compositionally biased region" description="Basic and acidic residues" evidence="5">
    <location>
        <begin position="2155"/>
        <end position="2171"/>
    </location>
</feature>
<feature type="region of interest" description="Disordered" evidence="5">
    <location>
        <begin position="1"/>
        <end position="49"/>
    </location>
</feature>
<feature type="compositionally biased region" description="Basic and acidic residues" evidence="5">
    <location>
        <begin position="1744"/>
        <end position="1763"/>
    </location>
</feature>
<evidence type="ECO:0000313" key="8">
    <source>
        <dbReference type="EMBL" id="ROK15812.1"/>
    </source>
</evidence>
<dbReference type="Pfam" id="PF15309">
    <property type="entry name" value="ALMS_motif"/>
    <property type="match status" value="1"/>
</dbReference>
<evidence type="ECO:0000259" key="7">
    <source>
        <dbReference type="Pfam" id="PF15309"/>
    </source>
</evidence>
<feature type="region of interest" description="Disordered" evidence="5">
    <location>
        <begin position="1140"/>
        <end position="1161"/>
    </location>
</feature>
<feature type="region of interest" description="Disordered" evidence="5">
    <location>
        <begin position="1275"/>
        <end position="1315"/>
    </location>
</feature>